<dbReference type="SUPFAM" id="SSF50993">
    <property type="entry name" value="Peptidase/esterase 'gauge' domain"/>
    <property type="match status" value="1"/>
</dbReference>
<dbReference type="Pfam" id="PF00326">
    <property type="entry name" value="Peptidase_S9"/>
    <property type="match status" value="1"/>
</dbReference>
<dbReference type="InterPro" id="IPR001375">
    <property type="entry name" value="Peptidase_S9_cat"/>
</dbReference>
<gene>
    <name evidence="8" type="ORF">GCM10022235_72160</name>
</gene>
<sequence>MTIADPYRWLETDAADWVRDQDDRSSKYLTALPEHAWFTETLQAILASPRTGVPQYRAGWYLVLRNDGSQQHEVLHASRSLRELLDGGRVVVDPNTMDGSQSLANFSVSADGRYLTYGTVTDGNPRLRYRTIEASTGVELDDVVADGKYSAVTWLPDNTSYLYLHDTDTIGGQLRLHRLGAAQSADPVVLETTSVVELKLSHDGEQLIVQLNESTDQRKRLWVYPVHTANGTSTLGDPVRLIDEAVANTRFVRISGDGDGGRGRGGGGDRLVLWTDLDAPRGRIVTCTLDDPAFTDLVPQGPHPLTAVHAAGDGVLTVALVDVQPPLELHRADGTRATLQLTGSAITAIDSAPGRDDIIVGLASTTTPTELALVEYSSGELTRIIGEDHGGFVPPAITVLRRKTADREVPYFLISRRDLDHDQPRPTLLFGYGGFNSSQLADYRPGWPAWLAAGGVLVIANLRGGGEFGAEWHDAGRLERKQNTFDDCIAVAEHLHLTGVTTPAQLAIHGHSGGGLLVGAMLTQRPDLFAAALPSAGVMDMLRFHLFTIGRAWIPEIGSPDDPEQARYLLAYSPLHNLRDGTAYPATLVQTSDHDEIVVPLHSYKFTATMQQAQAADEPVLLRVQRRIGHGPGRAAAAIATEWADRLAFAAHHTGLDPRQG</sequence>
<dbReference type="PANTHER" id="PTHR42881:SF2">
    <property type="entry name" value="PROLYL ENDOPEPTIDASE"/>
    <property type="match status" value="1"/>
</dbReference>
<dbReference type="Proteomes" id="UP001501222">
    <property type="component" value="Unassembled WGS sequence"/>
</dbReference>
<organism evidence="8 9">
    <name type="scientific">Kribbella ginsengisoli</name>
    <dbReference type="NCBI Taxonomy" id="363865"/>
    <lineage>
        <taxon>Bacteria</taxon>
        <taxon>Bacillati</taxon>
        <taxon>Actinomycetota</taxon>
        <taxon>Actinomycetes</taxon>
        <taxon>Propionibacteriales</taxon>
        <taxon>Kribbellaceae</taxon>
        <taxon>Kribbella</taxon>
    </lineage>
</organism>
<evidence type="ECO:0000313" key="8">
    <source>
        <dbReference type="EMBL" id="GAA3590431.1"/>
    </source>
</evidence>
<dbReference type="Gene3D" id="2.130.10.120">
    <property type="entry name" value="Prolyl oligopeptidase, N-terminal domain"/>
    <property type="match status" value="1"/>
</dbReference>
<keyword evidence="3" id="KW-0645">Protease</keyword>
<reference evidence="9" key="1">
    <citation type="journal article" date="2019" name="Int. J. Syst. Evol. Microbiol.">
        <title>The Global Catalogue of Microorganisms (GCM) 10K type strain sequencing project: providing services to taxonomists for standard genome sequencing and annotation.</title>
        <authorList>
            <consortium name="The Broad Institute Genomics Platform"/>
            <consortium name="The Broad Institute Genome Sequencing Center for Infectious Disease"/>
            <person name="Wu L."/>
            <person name="Ma J."/>
        </authorList>
    </citation>
    <scope>NUCLEOTIDE SEQUENCE [LARGE SCALE GENOMIC DNA]</scope>
    <source>
        <strain evidence="9">JCM 16928</strain>
    </source>
</reference>
<protein>
    <recommendedName>
        <fullName evidence="2">prolyl oligopeptidase</fullName>
        <ecNumber evidence="2">3.4.21.26</ecNumber>
    </recommendedName>
</protein>
<evidence type="ECO:0000256" key="2">
    <source>
        <dbReference type="ARBA" id="ARBA00011897"/>
    </source>
</evidence>
<keyword evidence="5" id="KW-0720">Serine protease</keyword>
<dbReference type="Gene3D" id="3.40.50.1820">
    <property type="entry name" value="alpha/beta hydrolase"/>
    <property type="match status" value="1"/>
</dbReference>
<dbReference type="InterPro" id="IPR002470">
    <property type="entry name" value="Peptidase_S9A"/>
</dbReference>
<feature type="domain" description="Peptidase S9A N-terminal" evidence="7">
    <location>
        <begin position="2"/>
        <end position="381"/>
    </location>
</feature>
<dbReference type="SUPFAM" id="SSF53474">
    <property type="entry name" value="alpha/beta-Hydrolases"/>
    <property type="match status" value="1"/>
</dbReference>
<feature type="domain" description="Peptidase S9 prolyl oligopeptidase catalytic" evidence="6">
    <location>
        <begin position="449"/>
        <end position="655"/>
    </location>
</feature>
<name>A0ABP6YVR6_9ACTN</name>
<dbReference type="PRINTS" id="PR00862">
    <property type="entry name" value="PROLIGOPTASE"/>
</dbReference>
<accession>A0ABP6YVR6</accession>
<dbReference type="InterPro" id="IPR051167">
    <property type="entry name" value="Prolyl_oligopep/macrocyclase"/>
</dbReference>
<evidence type="ECO:0000313" key="9">
    <source>
        <dbReference type="Proteomes" id="UP001501222"/>
    </source>
</evidence>
<keyword evidence="9" id="KW-1185">Reference proteome</keyword>
<dbReference type="EC" id="3.4.21.26" evidence="2"/>
<comment type="caution">
    <text evidence="8">The sequence shown here is derived from an EMBL/GenBank/DDBJ whole genome shotgun (WGS) entry which is preliminary data.</text>
</comment>
<evidence type="ECO:0000256" key="3">
    <source>
        <dbReference type="ARBA" id="ARBA00022670"/>
    </source>
</evidence>
<evidence type="ECO:0000256" key="4">
    <source>
        <dbReference type="ARBA" id="ARBA00022801"/>
    </source>
</evidence>
<keyword evidence="4" id="KW-0378">Hydrolase</keyword>
<evidence type="ECO:0000256" key="5">
    <source>
        <dbReference type="ARBA" id="ARBA00022825"/>
    </source>
</evidence>
<dbReference type="RefSeq" id="WP_344848293.1">
    <property type="nucleotide sequence ID" value="NZ_BAABAA010000014.1"/>
</dbReference>
<comment type="catalytic activity">
    <reaction evidence="1">
        <text>Hydrolysis of Pro-|-Xaa &gt;&gt; Ala-|-Xaa in oligopeptides.</text>
        <dbReference type="EC" id="3.4.21.26"/>
    </reaction>
</comment>
<evidence type="ECO:0000256" key="1">
    <source>
        <dbReference type="ARBA" id="ARBA00001070"/>
    </source>
</evidence>
<evidence type="ECO:0000259" key="6">
    <source>
        <dbReference type="Pfam" id="PF00326"/>
    </source>
</evidence>
<dbReference type="PANTHER" id="PTHR42881">
    <property type="entry name" value="PROLYL ENDOPEPTIDASE"/>
    <property type="match status" value="1"/>
</dbReference>
<proteinExistence type="predicted"/>
<dbReference type="EMBL" id="BAABAA010000014">
    <property type="protein sequence ID" value="GAA3590431.1"/>
    <property type="molecule type" value="Genomic_DNA"/>
</dbReference>
<dbReference type="InterPro" id="IPR029058">
    <property type="entry name" value="AB_hydrolase_fold"/>
</dbReference>
<dbReference type="InterPro" id="IPR023302">
    <property type="entry name" value="Pept_S9A_N"/>
</dbReference>
<dbReference type="Pfam" id="PF02897">
    <property type="entry name" value="Peptidase_S9_N"/>
    <property type="match status" value="1"/>
</dbReference>
<evidence type="ECO:0000259" key="7">
    <source>
        <dbReference type="Pfam" id="PF02897"/>
    </source>
</evidence>